<dbReference type="Pfam" id="PF13041">
    <property type="entry name" value="PPR_2"/>
    <property type="match status" value="1"/>
</dbReference>
<feature type="compositionally biased region" description="Basic and acidic residues" evidence="2">
    <location>
        <begin position="426"/>
        <end position="435"/>
    </location>
</feature>
<sequence length="609" mass="68102">MLLSKTAQAHARILKSGAHNDGYISAKLIASYSNHSCFDDANLVLQSIPDPNVYSFSSLIYALTKAKLSVPSYRLFELVNRFIAQRVRASGLDGDGFVQGSLFHMYMRCGKMFDARKVFDRMRERRDVVTCSALLCGWLREKGLFRRSGSCPAREAVVMFQKMHHLGFLPDEVAVSSVLPSVGDSERLDIGRQIHGYVIKQGLFELMETGVCNACITGLSRNGLVDKAVEMFGLFKEKNMELNVVSWTSIIAGCAQNGKISKPWNCLEMQVAGVKPNRVTIPSMLPACGNIAALLHGRSAHGFAMDGFVLPPFESNCVLKDKDISVKRKKEPLLEVVEEDSEENVCAAIEAEERAPGAMLLANEEFQKGTGGYESESEEDELEEIVVEKKTSKKRKASSKIISSKKSVERECEVVVSKGNAVKKSKTSDARRTESGEQNDVNAKSMTKYKKSSKQAESKEPTEQCNISGETKKTPSRSARRKKAKRQWLREKTKLEKEEYLQLKQKQMVVAPSQKPAFTTNHQVTKENRSEALEPQQPDEVVPVEVRPGHIRFETPEKFVWNGNMTKKKGQKWGTEKAGLSKRYAQHMNEDTYQTETVAKGHIGPNLYL</sequence>
<keyword evidence="4" id="KW-1185">Reference proteome</keyword>
<evidence type="ECO:0000313" key="3">
    <source>
        <dbReference type="EMBL" id="KAG2267975.1"/>
    </source>
</evidence>
<dbReference type="NCBIfam" id="TIGR00756">
    <property type="entry name" value="PPR"/>
    <property type="match status" value="1"/>
</dbReference>
<organism evidence="3 4">
    <name type="scientific">Brassica carinata</name>
    <name type="common">Ethiopian mustard</name>
    <name type="synonym">Abyssinian cabbage</name>
    <dbReference type="NCBI Taxonomy" id="52824"/>
    <lineage>
        <taxon>Eukaryota</taxon>
        <taxon>Viridiplantae</taxon>
        <taxon>Streptophyta</taxon>
        <taxon>Embryophyta</taxon>
        <taxon>Tracheophyta</taxon>
        <taxon>Spermatophyta</taxon>
        <taxon>Magnoliopsida</taxon>
        <taxon>eudicotyledons</taxon>
        <taxon>Gunneridae</taxon>
        <taxon>Pentapetalae</taxon>
        <taxon>rosids</taxon>
        <taxon>malvids</taxon>
        <taxon>Brassicales</taxon>
        <taxon>Brassicaceae</taxon>
        <taxon>Brassiceae</taxon>
        <taxon>Brassica</taxon>
    </lineage>
</organism>
<proteinExistence type="predicted"/>
<evidence type="ECO:0000256" key="2">
    <source>
        <dbReference type="SAM" id="MobiDB-lite"/>
    </source>
</evidence>
<reference evidence="3 4" key="1">
    <citation type="submission" date="2020-02" db="EMBL/GenBank/DDBJ databases">
        <authorList>
            <person name="Ma Q."/>
            <person name="Huang Y."/>
            <person name="Song X."/>
            <person name="Pei D."/>
        </authorList>
    </citation>
    <scope>NUCLEOTIDE SEQUENCE [LARGE SCALE GENOMIC DNA]</scope>
    <source>
        <strain evidence="3">Sxm20200214</strain>
        <tissue evidence="3">Leaf</tissue>
    </source>
</reference>
<evidence type="ECO:0008006" key="5">
    <source>
        <dbReference type="Google" id="ProtNLM"/>
    </source>
</evidence>
<evidence type="ECO:0000313" key="4">
    <source>
        <dbReference type="Proteomes" id="UP000886595"/>
    </source>
</evidence>
<dbReference type="PANTHER" id="PTHR47926">
    <property type="entry name" value="PENTATRICOPEPTIDE REPEAT-CONTAINING PROTEIN"/>
    <property type="match status" value="1"/>
</dbReference>
<dbReference type="InterPro" id="IPR046960">
    <property type="entry name" value="PPR_At4g14850-like_plant"/>
</dbReference>
<dbReference type="InterPro" id="IPR002885">
    <property type="entry name" value="PPR_rpt"/>
</dbReference>
<name>A0A8X7U6E5_BRACI</name>
<comment type="caution">
    <text evidence="3">The sequence shown here is derived from an EMBL/GenBank/DDBJ whole genome shotgun (WGS) entry which is preliminary data.</text>
</comment>
<keyword evidence="1" id="KW-0677">Repeat</keyword>
<dbReference type="AlphaFoldDB" id="A0A8X7U6E5"/>
<dbReference type="GO" id="GO:0009451">
    <property type="term" value="P:RNA modification"/>
    <property type="evidence" value="ECO:0007669"/>
    <property type="project" value="InterPro"/>
</dbReference>
<evidence type="ECO:0000256" key="1">
    <source>
        <dbReference type="ARBA" id="ARBA00022737"/>
    </source>
</evidence>
<dbReference type="OrthoDB" id="1902039at2759"/>
<dbReference type="PANTHER" id="PTHR47926:SF386">
    <property type="entry name" value="PENTATRICOPEPTIDE REPEAT-CONTAINING PROTEIN"/>
    <property type="match status" value="1"/>
</dbReference>
<dbReference type="Proteomes" id="UP000886595">
    <property type="component" value="Unassembled WGS sequence"/>
</dbReference>
<dbReference type="GO" id="GO:0003723">
    <property type="term" value="F:RNA binding"/>
    <property type="evidence" value="ECO:0007669"/>
    <property type="project" value="InterPro"/>
</dbReference>
<feature type="region of interest" description="Disordered" evidence="2">
    <location>
        <begin position="511"/>
        <end position="539"/>
    </location>
</feature>
<feature type="compositionally biased region" description="Basic residues" evidence="2">
    <location>
        <begin position="474"/>
        <end position="487"/>
    </location>
</feature>
<gene>
    <name evidence="3" type="ORF">Bca52824_062530</name>
</gene>
<feature type="compositionally biased region" description="Basic and acidic residues" evidence="2">
    <location>
        <begin position="488"/>
        <end position="497"/>
    </location>
</feature>
<feature type="region of interest" description="Disordered" evidence="2">
    <location>
        <begin position="418"/>
        <end position="497"/>
    </location>
</feature>
<dbReference type="EMBL" id="JAAMPC010000013">
    <property type="protein sequence ID" value="KAG2267975.1"/>
    <property type="molecule type" value="Genomic_DNA"/>
</dbReference>
<dbReference type="InterPro" id="IPR011990">
    <property type="entry name" value="TPR-like_helical_dom_sf"/>
</dbReference>
<feature type="compositionally biased region" description="Polar residues" evidence="2">
    <location>
        <begin position="436"/>
        <end position="445"/>
    </location>
</feature>
<dbReference type="Pfam" id="PF01535">
    <property type="entry name" value="PPR"/>
    <property type="match status" value="1"/>
</dbReference>
<dbReference type="Gene3D" id="1.25.40.10">
    <property type="entry name" value="Tetratricopeptide repeat domain"/>
    <property type="match status" value="2"/>
</dbReference>
<accession>A0A8X7U6E5</accession>
<protein>
    <recommendedName>
        <fullName evidence="5">Pentatricopeptide repeat-containing protein</fullName>
    </recommendedName>
</protein>